<keyword evidence="1" id="KW-0472">Membrane</keyword>
<dbReference type="Proteomes" id="UP000000593">
    <property type="component" value="Chromosome 1"/>
</dbReference>
<dbReference type="STRING" id="298386.PBPRA0681"/>
<accession>Q6LUC3</accession>
<feature type="transmembrane region" description="Helical" evidence="1">
    <location>
        <begin position="92"/>
        <end position="111"/>
    </location>
</feature>
<feature type="transmembrane region" description="Helical" evidence="1">
    <location>
        <begin position="40"/>
        <end position="58"/>
    </location>
</feature>
<keyword evidence="1" id="KW-1133">Transmembrane helix</keyword>
<evidence type="ECO:0000256" key="1">
    <source>
        <dbReference type="SAM" id="Phobius"/>
    </source>
</evidence>
<evidence type="ECO:0000313" key="3">
    <source>
        <dbReference type="Proteomes" id="UP000000593"/>
    </source>
</evidence>
<keyword evidence="1" id="KW-0812">Transmembrane</keyword>
<name>Q6LUC3_PHOPR</name>
<reference evidence="3" key="1">
    <citation type="journal article" date="2005" name="Science">
        <title>Life at depth: Photobacterium profundum genome sequence and expression analysis.</title>
        <authorList>
            <person name="Vezzi A."/>
            <person name="Campanaro S."/>
            <person name="D'Angelo M."/>
            <person name="Simonato F."/>
            <person name="Vitulo N."/>
            <person name="Lauro F.M."/>
            <person name="Cestaro A."/>
            <person name="Malacrida G."/>
            <person name="Simionati B."/>
            <person name="Cannata N."/>
            <person name="Romualdi C."/>
            <person name="Bartlett D.H."/>
            <person name="Valle G."/>
        </authorList>
    </citation>
    <scope>NUCLEOTIDE SEQUENCE [LARGE SCALE GENOMIC DNA]</scope>
    <source>
        <strain evidence="3">ATCC BAA-1253 / SS9</strain>
    </source>
</reference>
<sequence>MSDKDSNRIIAPEIKGGSWGLGYVCLLGLIDLIAKQNFEHYAIMTFFGLAAILGLPQRHIIRLLTTERKFAFKTFSLFCVSLFLFLNYEHPIFKLLALIPGLIIFMMSLNYTKHKGS</sequence>
<protein>
    <submittedName>
        <fullName evidence="2">Uncharacterized protein</fullName>
    </submittedName>
</protein>
<dbReference type="KEGG" id="ppr:PBPRA0681"/>
<proteinExistence type="predicted"/>
<feature type="transmembrane region" description="Helical" evidence="1">
    <location>
        <begin position="16"/>
        <end position="34"/>
    </location>
</feature>
<feature type="transmembrane region" description="Helical" evidence="1">
    <location>
        <begin position="70"/>
        <end position="86"/>
    </location>
</feature>
<dbReference type="AlphaFoldDB" id="Q6LUC3"/>
<gene>
    <name evidence="2" type="ordered locus">PBPRA0681</name>
</gene>
<dbReference type="EMBL" id="CR378665">
    <property type="protein sequence ID" value="CAG19102.1"/>
    <property type="molecule type" value="Genomic_DNA"/>
</dbReference>
<keyword evidence="3" id="KW-1185">Reference proteome</keyword>
<organism evidence="2 3">
    <name type="scientific">Photobacterium profundum (strain SS9)</name>
    <dbReference type="NCBI Taxonomy" id="298386"/>
    <lineage>
        <taxon>Bacteria</taxon>
        <taxon>Pseudomonadati</taxon>
        <taxon>Pseudomonadota</taxon>
        <taxon>Gammaproteobacteria</taxon>
        <taxon>Vibrionales</taxon>
        <taxon>Vibrionaceae</taxon>
        <taxon>Photobacterium</taxon>
    </lineage>
</organism>
<dbReference type="RefSeq" id="WP_011217450.1">
    <property type="nucleotide sequence ID" value="NC_006370.1"/>
</dbReference>
<dbReference type="HOGENOM" id="CLU_2082643_0_0_6"/>
<evidence type="ECO:0000313" key="2">
    <source>
        <dbReference type="EMBL" id="CAG19102.1"/>
    </source>
</evidence>